<feature type="region of interest" description="Disordered" evidence="1">
    <location>
        <begin position="147"/>
        <end position="180"/>
    </location>
</feature>
<accession>A0A1Y1Z0P8</accession>
<dbReference type="EMBL" id="MCFE01000045">
    <property type="protein sequence ID" value="ORY03507.1"/>
    <property type="molecule type" value="Genomic_DNA"/>
</dbReference>
<comment type="caution">
    <text evidence="2">The sequence shown here is derived from an EMBL/GenBank/DDBJ whole genome shotgun (WGS) entry which is preliminary data.</text>
</comment>
<gene>
    <name evidence="2" type="ORF">K493DRAFT_311664</name>
</gene>
<dbReference type="InParanoid" id="A0A1Y1Z0P8"/>
<dbReference type="Proteomes" id="UP000193498">
    <property type="component" value="Unassembled WGS sequence"/>
</dbReference>
<organism evidence="2 3">
    <name type="scientific">Basidiobolus meristosporus CBS 931.73</name>
    <dbReference type="NCBI Taxonomy" id="1314790"/>
    <lineage>
        <taxon>Eukaryota</taxon>
        <taxon>Fungi</taxon>
        <taxon>Fungi incertae sedis</taxon>
        <taxon>Zoopagomycota</taxon>
        <taxon>Entomophthoromycotina</taxon>
        <taxon>Basidiobolomycetes</taxon>
        <taxon>Basidiobolales</taxon>
        <taxon>Basidiobolaceae</taxon>
        <taxon>Basidiobolus</taxon>
    </lineage>
</organism>
<evidence type="ECO:0000313" key="3">
    <source>
        <dbReference type="Proteomes" id="UP000193498"/>
    </source>
</evidence>
<feature type="compositionally biased region" description="Basic and acidic residues" evidence="1">
    <location>
        <begin position="151"/>
        <end position="166"/>
    </location>
</feature>
<name>A0A1Y1Z0P8_9FUNG</name>
<evidence type="ECO:0000313" key="2">
    <source>
        <dbReference type="EMBL" id="ORY03507.1"/>
    </source>
</evidence>
<keyword evidence="3" id="KW-1185">Reference proteome</keyword>
<dbReference type="AlphaFoldDB" id="A0A1Y1Z0P8"/>
<evidence type="ECO:0000256" key="1">
    <source>
        <dbReference type="SAM" id="MobiDB-lite"/>
    </source>
</evidence>
<protein>
    <submittedName>
        <fullName evidence="2">Uncharacterized protein</fullName>
    </submittedName>
</protein>
<sequence>MNTNRLRRAMSMETINNTRKNKSLQKQFKRALRSVRIPTKEPIELQTADINLLITLSQESAAMLEERPSRSIFEELLDDYYLETIDDASNDPEMADYTHDDLKEDFVVYLQSLRPEPSMTPAESLVDFLDDDLQEFMSHHLVSADLMSDDSSERSSSERLEEKEPYTDEDDWDSSSVPTIEDEEFSGKLTRSYYQSVYAAKDTGKGRPGYFPIGHFESLQQPINSSQLFTTRLTNY</sequence>
<reference evidence="2 3" key="1">
    <citation type="submission" date="2016-07" db="EMBL/GenBank/DDBJ databases">
        <title>Pervasive Adenine N6-methylation of Active Genes in Fungi.</title>
        <authorList>
            <consortium name="DOE Joint Genome Institute"/>
            <person name="Mondo S.J."/>
            <person name="Dannebaum R.O."/>
            <person name="Kuo R.C."/>
            <person name="Labutti K."/>
            <person name="Haridas S."/>
            <person name="Kuo A."/>
            <person name="Salamov A."/>
            <person name="Ahrendt S.R."/>
            <person name="Lipzen A."/>
            <person name="Sullivan W."/>
            <person name="Andreopoulos W.B."/>
            <person name="Clum A."/>
            <person name="Lindquist E."/>
            <person name="Daum C."/>
            <person name="Ramamoorthy G.K."/>
            <person name="Gryganskyi A."/>
            <person name="Culley D."/>
            <person name="Magnuson J.K."/>
            <person name="James T.Y."/>
            <person name="O'Malley M.A."/>
            <person name="Stajich J.E."/>
            <person name="Spatafora J.W."/>
            <person name="Visel A."/>
            <person name="Grigoriev I.V."/>
        </authorList>
    </citation>
    <scope>NUCLEOTIDE SEQUENCE [LARGE SCALE GENOMIC DNA]</scope>
    <source>
        <strain evidence="2 3">CBS 931.73</strain>
    </source>
</reference>
<proteinExistence type="predicted"/>